<dbReference type="GO" id="GO:0062129">
    <property type="term" value="C:chitin-based extracellular matrix"/>
    <property type="evidence" value="ECO:0007669"/>
    <property type="project" value="TreeGrafter"/>
</dbReference>
<dbReference type="GO" id="GO:0008010">
    <property type="term" value="F:structural constituent of chitin-based larval cuticle"/>
    <property type="evidence" value="ECO:0007669"/>
    <property type="project" value="TreeGrafter"/>
</dbReference>
<name>A0A9P0CQ04_9CUCU</name>
<dbReference type="AlphaFoldDB" id="A0A9P0CQ04"/>
<organism evidence="5 6">
    <name type="scientific">Psylliodes chrysocephalus</name>
    <dbReference type="NCBI Taxonomy" id="3402493"/>
    <lineage>
        <taxon>Eukaryota</taxon>
        <taxon>Metazoa</taxon>
        <taxon>Ecdysozoa</taxon>
        <taxon>Arthropoda</taxon>
        <taxon>Hexapoda</taxon>
        <taxon>Insecta</taxon>
        <taxon>Pterygota</taxon>
        <taxon>Neoptera</taxon>
        <taxon>Endopterygota</taxon>
        <taxon>Coleoptera</taxon>
        <taxon>Polyphaga</taxon>
        <taxon>Cucujiformia</taxon>
        <taxon>Chrysomeloidea</taxon>
        <taxon>Chrysomelidae</taxon>
        <taxon>Galerucinae</taxon>
        <taxon>Alticini</taxon>
        <taxon>Psylliodes</taxon>
    </lineage>
</organism>
<evidence type="ECO:0000313" key="5">
    <source>
        <dbReference type="EMBL" id="CAH1104498.1"/>
    </source>
</evidence>
<keyword evidence="1 2" id="KW-0193">Cuticle</keyword>
<feature type="region of interest" description="Disordered" evidence="3">
    <location>
        <begin position="152"/>
        <end position="177"/>
    </location>
</feature>
<feature type="chain" id="PRO_5040195315" evidence="4">
    <location>
        <begin position="22"/>
        <end position="281"/>
    </location>
</feature>
<feature type="non-terminal residue" evidence="5">
    <location>
        <position position="1"/>
    </location>
</feature>
<feature type="compositionally biased region" description="Low complexity" evidence="3">
    <location>
        <begin position="155"/>
        <end position="177"/>
    </location>
</feature>
<dbReference type="PANTHER" id="PTHR10380:SF218">
    <property type="entry name" value="ADULT CUTICLE PROTEIN 65AA-RELATED"/>
    <property type="match status" value="1"/>
</dbReference>
<dbReference type="InterPro" id="IPR050468">
    <property type="entry name" value="Cuticle_Struct_Prot"/>
</dbReference>
<evidence type="ECO:0000313" key="6">
    <source>
        <dbReference type="Proteomes" id="UP001153636"/>
    </source>
</evidence>
<dbReference type="PRINTS" id="PR00947">
    <property type="entry name" value="CUTICLE"/>
</dbReference>
<dbReference type="Pfam" id="PF00379">
    <property type="entry name" value="Chitin_bind_4"/>
    <property type="match status" value="1"/>
</dbReference>
<keyword evidence="6" id="KW-1185">Reference proteome</keyword>
<dbReference type="EMBL" id="OV651829">
    <property type="protein sequence ID" value="CAH1104498.1"/>
    <property type="molecule type" value="Genomic_DNA"/>
</dbReference>
<evidence type="ECO:0000256" key="1">
    <source>
        <dbReference type="ARBA" id="ARBA00022460"/>
    </source>
</evidence>
<feature type="signal peptide" evidence="4">
    <location>
        <begin position="1"/>
        <end position="21"/>
    </location>
</feature>
<dbReference type="PROSITE" id="PS00233">
    <property type="entry name" value="CHIT_BIND_RR_1"/>
    <property type="match status" value="1"/>
</dbReference>
<accession>A0A9P0CQ04</accession>
<evidence type="ECO:0000256" key="3">
    <source>
        <dbReference type="SAM" id="MobiDB-lite"/>
    </source>
</evidence>
<sequence>GQSQNHCIIAIFFGFFGVYQAAPAELSDSKSARILKFDYDDSGKGPYRYGFESSDGITKEESGEVHYAGTKREFIKVTGVYSYPGPDGVMYEVRYTADDQGFHPEGDHIKVPPFVPWVHHDDETNDIDGQVPDSANFESGQYISEVVRTTPKPEYLPSTTTSYLPSTPSSTPKPTYTSGENILETFRPQENCLQCSGVEQESNGSAPGPNTVYLPSTVGPTVADDALNHNLLSTPRPNPEIHFHSTAEPQIRNFRDVSPTTPQQMMLIIGPMGLQMIPVMK</sequence>
<proteinExistence type="predicted"/>
<dbReference type="InterPro" id="IPR000618">
    <property type="entry name" value="Insect_cuticle"/>
</dbReference>
<dbReference type="Proteomes" id="UP001153636">
    <property type="component" value="Chromosome 17"/>
</dbReference>
<keyword evidence="4" id="KW-0732">Signal</keyword>
<dbReference type="PROSITE" id="PS51155">
    <property type="entry name" value="CHIT_BIND_RR_2"/>
    <property type="match status" value="1"/>
</dbReference>
<evidence type="ECO:0000256" key="2">
    <source>
        <dbReference type="PROSITE-ProRule" id="PRU00497"/>
    </source>
</evidence>
<evidence type="ECO:0000256" key="4">
    <source>
        <dbReference type="SAM" id="SignalP"/>
    </source>
</evidence>
<dbReference type="PANTHER" id="PTHR10380">
    <property type="entry name" value="CUTICLE PROTEIN"/>
    <property type="match status" value="1"/>
</dbReference>
<protein>
    <submittedName>
        <fullName evidence="5">Uncharacterized protein</fullName>
    </submittedName>
</protein>
<dbReference type="OrthoDB" id="6761795at2759"/>
<reference evidence="5" key="1">
    <citation type="submission" date="2022-01" db="EMBL/GenBank/DDBJ databases">
        <authorList>
            <person name="King R."/>
        </authorList>
    </citation>
    <scope>NUCLEOTIDE SEQUENCE</scope>
</reference>
<gene>
    <name evidence="5" type="ORF">PSYICH_LOCUS5442</name>
</gene>
<dbReference type="InterPro" id="IPR031311">
    <property type="entry name" value="CHIT_BIND_RR_consensus"/>
</dbReference>